<evidence type="ECO:0000313" key="10">
    <source>
        <dbReference type="EMBL" id="CAB9504589.1"/>
    </source>
</evidence>
<evidence type="ECO:0000256" key="1">
    <source>
        <dbReference type="ARBA" id="ARBA00004141"/>
    </source>
</evidence>
<name>A0A9N8DRG8_9STRA</name>
<evidence type="ECO:0000256" key="5">
    <source>
        <dbReference type="ARBA" id="ARBA00022842"/>
    </source>
</evidence>
<comment type="subcellular location">
    <subcellularLocation>
        <location evidence="1">Membrane</location>
        <topology evidence="1">Multi-pass membrane protein</topology>
    </subcellularLocation>
</comment>
<protein>
    <submittedName>
        <fullName evidence="10">Magnesium transporter</fullName>
    </submittedName>
</protein>
<feature type="transmembrane region" description="Helical" evidence="8">
    <location>
        <begin position="228"/>
        <end position="256"/>
    </location>
</feature>
<keyword evidence="11" id="KW-1185">Reference proteome</keyword>
<dbReference type="Proteomes" id="UP001153069">
    <property type="component" value="Unassembled WGS sequence"/>
</dbReference>
<feature type="domain" description="SLC41A/MgtE integral membrane" evidence="9">
    <location>
        <begin position="163"/>
        <end position="286"/>
    </location>
</feature>
<evidence type="ECO:0000256" key="6">
    <source>
        <dbReference type="ARBA" id="ARBA00022989"/>
    </source>
</evidence>
<organism evidence="10 11">
    <name type="scientific">Seminavis robusta</name>
    <dbReference type="NCBI Taxonomy" id="568900"/>
    <lineage>
        <taxon>Eukaryota</taxon>
        <taxon>Sar</taxon>
        <taxon>Stramenopiles</taxon>
        <taxon>Ochrophyta</taxon>
        <taxon>Bacillariophyta</taxon>
        <taxon>Bacillariophyceae</taxon>
        <taxon>Bacillariophycidae</taxon>
        <taxon>Naviculales</taxon>
        <taxon>Naviculaceae</taxon>
        <taxon>Seminavis</taxon>
    </lineage>
</organism>
<feature type="transmembrane region" description="Helical" evidence="8">
    <location>
        <begin position="277"/>
        <end position="295"/>
    </location>
</feature>
<gene>
    <name evidence="10" type="ORF">SEMRO_201_G085240.1</name>
</gene>
<feature type="transmembrane region" description="Helical" evidence="8">
    <location>
        <begin position="155"/>
        <end position="176"/>
    </location>
</feature>
<sequence length="317" mass="34114">MKLSNIFTWISAQDEAADEHVRIVNLQSLVHKEGNDYGAMEQQLTVQMGDDSGSDDESHASSSTATIGRLYNWMDPEARASMVDSVFSTVRSAEDYEVVEETNESELYRKSSSLQRAMPERLFALTITLLLEIPVLMMVSGGSDALCGLIGRSRYQLLIGFLPLTSAISGNVGLQASTLTTRAISHSHITVKDFRLWLWTEVAAAIYLGTSMGAMLGSIAYVASGFDFAFGTTICISQLLSVVTAGLTGTVAPLLFSFLFKRDSGKWGGPLETAIQDIVGSFAMVIISYYILLVLGPGPIDPSDVCGPQLVADLSAA</sequence>
<dbReference type="OrthoDB" id="48232at2759"/>
<keyword evidence="7 8" id="KW-0472">Membrane</keyword>
<dbReference type="InterPro" id="IPR006667">
    <property type="entry name" value="SLC41_membr_dom"/>
</dbReference>
<evidence type="ECO:0000256" key="7">
    <source>
        <dbReference type="ARBA" id="ARBA00023136"/>
    </source>
</evidence>
<proteinExistence type="inferred from homology"/>
<dbReference type="EMBL" id="CAICTM010000200">
    <property type="protein sequence ID" value="CAB9504589.1"/>
    <property type="molecule type" value="Genomic_DNA"/>
</dbReference>
<accession>A0A9N8DRG8</accession>
<dbReference type="InterPro" id="IPR036739">
    <property type="entry name" value="SLC41_membr_dom_sf"/>
</dbReference>
<keyword evidence="4 8" id="KW-0812">Transmembrane</keyword>
<evidence type="ECO:0000313" key="11">
    <source>
        <dbReference type="Proteomes" id="UP001153069"/>
    </source>
</evidence>
<keyword evidence="5" id="KW-0460">Magnesium</keyword>
<dbReference type="Gene3D" id="1.10.357.20">
    <property type="entry name" value="SLC41 divalent cation transporters, integral membrane domain"/>
    <property type="match status" value="1"/>
</dbReference>
<feature type="transmembrane region" description="Helical" evidence="8">
    <location>
        <begin position="196"/>
        <end position="222"/>
    </location>
</feature>
<reference evidence="10" key="1">
    <citation type="submission" date="2020-06" db="EMBL/GenBank/DDBJ databases">
        <authorList>
            <consortium name="Plant Systems Biology data submission"/>
        </authorList>
    </citation>
    <scope>NUCLEOTIDE SEQUENCE</scope>
    <source>
        <strain evidence="10">D6</strain>
    </source>
</reference>
<keyword evidence="3" id="KW-0813">Transport</keyword>
<dbReference type="PANTHER" id="PTHR41394">
    <property type="entry name" value="MAGNESIUM TRANSPORTER MGTE"/>
    <property type="match status" value="1"/>
</dbReference>
<dbReference type="PANTHER" id="PTHR41394:SF5">
    <property type="entry name" value="SLC41A_MGTE INTEGRAL MEMBRANE DOMAIN-CONTAINING PROTEIN"/>
    <property type="match status" value="1"/>
</dbReference>
<dbReference type="GO" id="GO:0008324">
    <property type="term" value="F:monoatomic cation transmembrane transporter activity"/>
    <property type="evidence" value="ECO:0007669"/>
    <property type="project" value="InterPro"/>
</dbReference>
<dbReference type="Pfam" id="PF01769">
    <property type="entry name" value="MgtE"/>
    <property type="match status" value="1"/>
</dbReference>
<evidence type="ECO:0000259" key="9">
    <source>
        <dbReference type="Pfam" id="PF01769"/>
    </source>
</evidence>
<comment type="caution">
    <text evidence="10">The sequence shown here is derived from an EMBL/GenBank/DDBJ whole genome shotgun (WGS) entry which is preliminary data.</text>
</comment>
<evidence type="ECO:0000256" key="4">
    <source>
        <dbReference type="ARBA" id="ARBA00022692"/>
    </source>
</evidence>
<feature type="transmembrane region" description="Helical" evidence="8">
    <location>
        <begin position="122"/>
        <end position="143"/>
    </location>
</feature>
<dbReference type="AlphaFoldDB" id="A0A9N8DRG8"/>
<evidence type="ECO:0000256" key="2">
    <source>
        <dbReference type="ARBA" id="ARBA00009749"/>
    </source>
</evidence>
<evidence type="ECO:0000256" key="8">
    <source>
        <dbReference type="SAM" id="Phobius"/>
    </source>
</evidence>
<evidence type="ECO:0000256" key="3">
    <source>
        <dbReference type="ARBA" id="ARBA00022448"/>
    </source>
</evidence>
<keyword evidence="6 8" id="KW-1133">Transmembrane helix</keyword>
<comment type="similarity">
    <text evidence="2">Belongs to the SLC41A transporter family.</text>
</comment>
<dbReference type="GO" id="GO:0016020">
    <property type="term" value="C:membrane"/>
    <property type="evidence" value="ECO:0007669"/>
    <property type="project" value="UniProtKB-SubCell"/>
</dbReference>
<dbReference type="SUPFAM" id="SSF161093">
    <property type="entry name" value="MgtE membrane domain-like"/>
    <property type="match status" value="1"/>
</dbReference>